<gene>
    <name evidence="5" type="ORF">HOLleu_37707</name>
</gene>
<dbReference type="Gene3D" id="3.40.50.150">
    <property type="entry name" value="Vaccinia Virus protein VP39"/>
    <property type="match status" value="1"/>
</dbReference>
<sequence>MCQPQNTFGYLKIREDWPHHLHELFGKDQDVDFTPLPTWPPKPLEERKPLRVLSLFDGIGTGMFVLKELGFKVDVYVASEVNPDAIKVSSVRQKGAITQVGDVRKITSKELAEWGPFDLLIGGSPCNDLSIVNPARKGIYGEPSAALVDSPLRLQDCLEPHCNRKAKFSKVRTITTRANSLKQGETSLPVEMDGKEDTLWCTELER</sequence>
<dbReference type="InterPro" id="IPR001525">
    <property type="entry name" value="C5_MeTfrase"/>
</dbReference>
<dbReference type="Pfam" id="PF00145">
    <property type="entry name" value="DNA_methylase"/>
    <property type="match status" value="1"/>
</dbReference>
<dbReference type="InterPro" id="IPR029063">
    <property type="entry name" value="SAM-dependent_MTases_sf"/>
</dbReference>
<keyword evidence="6" id="KW-1185">Reference proteome</keyword>
<dbReference type="InterPro" id="IPR050390">
    <property type="entry name" value="C5-Methyltransferase"/>
</dbReference>
<dbReference type="InterPro" id="IPR018117">
    <property type="entry name" value="C5_DNA_meth_AS"/>
</dbReference>
<dbReference type="SUPFAM" id="SSF53335">
    <property type="entry name" value="S-adenosyl-L-methionine-dependent methyltransferases"/>
    <property type="match status" value="1"/>
</dbReference>
<dbReference type="EMBL" id="JAIZAY010000020">
    <property type="protein sequence ID" value="KAJ8022725.1"/>
    <property type="molecule type" value="Genomic_DNA"/>
</dbReference>
<dbReference type="GO" id="GO:0005634">
    <property type="term" value="C:nucleus"/>
    <property type="evidence" value="ECO:0007669"/>
    <property type="project" value="TreeGrafter"/>
</dbReference>
<dbReference type="EC" id="2.1.1.37" evidence="1"/>
<keyword evidence="3" id="KW-0808">Transferase</keyword>
<evidence type="ECO:0000256" key="1">
    <source>
        <dbReference type="ARBA" id="ARBA00011975"/>
    </source>
</evidence>
<dbReference type="OrthoDB" id="641149at2759"/>
<proteinExistence type="predicted"/>
<evidence type="ECO:0000256" key="2">
    <source>
        <dbReference type="ARBA" id="ARBA00022603"/>
    </source>
</evidence>
<evidence type="ECO:0000313" key="6">
    <source>
        <dbReference type="Proteomes" id="UP001152320"/>
    </source>
</evidence>
<dbReference type="PANTHER" id="PTHR23068:SF25">
    <property type="entry name" value="DNA (CYTOSINE-5)-METHYLTRANSFERASE DRM2"/>
    <property type="match status" value="1"/>
</dbReference>
<comment type="caution">
    <text evidence="5">The sequence shown here is derived from an EMBL/GenBank/DDBJ whole genome shotgun (WGS) entry which is preliminary data.</text>
</comment>
<dbReference type="AlphaFoldDB" id="A0A9Q0YK11"/>
<protein>
    <recommendedName>
        <fullName evidence="1">DNA (cytosine-5-)-methyltransferase</fullName>
        <ecNumber evidence="1">2.1.1.37</ecNumber>
    </recommendedName>
</protein>
<dbReference type="GO" id="GO:0003886">
    <property type="term" value="F:DNA (cytosine-5-)-methyltransferase activity"/>
    <property type="evidence" value="ECO:0007669"/>
    <property type="project" value="UniProtKB-EC"/>
</dbReference>
<dbReference type="PROSITE" id="PS00094">
    <property type="entry name" value="C5_MTASE_1"/>
    <property type="match status" value="1"/>
</dbReference>
<dbReference type="Gene3D" id="2.20.70.90">
    <property type="match status" value="1"/>
</dbReference>
<reference evidence="5" key="1">
    <citation type="submission" date="2021-10" db="EMBL/GenBank/DDBJ databases">
        <title>Tropical sea cucumber genome reveals ecological adaptation and Cuvierian tubules defense mechanism.</title>
        <authorList>
            <person name="Chen T."/>
        </authorList>
    </citation>
    <scope>NUCLEOTIDE SEQUENCE</scope>
    <source>
        <strain evidence="5">Nanhai2018</strain>
        <tissue evidence="5">Muscle</tissue>
    </source>
</reference>
<accession>A0A9Q0YK11</accession>
<dbReference type="GO" id="GO:0032259">
    <property type="term" value="P:methylation"/>
    <property type="evidence" value="ECO:0007669"/>
    <property type="project" value="UniProtKB-KW"/>
</dbReference>
<evidence type="ECO:0000313" key="5">
    <source>
        <dbReference type="EMBL" id="KAJ8022725.1"/>
    </source>
</evidence>
<name>A0A9Q0YK11_HOLLE</name>
<organism evidence="5 6">
    <name type="scientific">Holothuria leucospilota</name>
    <name type="common">Black long sea cucumber</name>
    <name type="synonym">Mertensiothuria leucospilota</name>
    <dbReference type="NCBI Taxonomy" id="206669"/>
    <lineage>
        <taxon>Eukaryota</taxon>
        <taxon>Metazoa</taxon>
        <taxon>Echinodermata</taxon>
        <taxon>Eleutherozoa</taxon>
        <taxon>Echinozoa</taxon>
        <taxon>Holothuroidea</taxon>
        <taxon>Aspidochirotacea</taxon>
        <taxon>Aspidochirotida</taxon>
        <taxon>Holothuriidae</taxon>
        <taxon>Holothuria</taxon>
    </lineage>
</organism>
<keyword evidence="2" id="KW-0489">Methyltransferase</keyword>
<dbReference type="Proteomes" id="UP001152320">
    <property type="component" value="Chromosome 20"/>
</dbReference>
<evidence type="ECO:0000256" key="3">
    <source>
        <dbReference type="ARBA" id="ARBA00022679"/>
    </source>
</evidence>
<keyword evidence="4" id="KW-0949">S-adenosyl-L-methionine</keyword>
<evidence type="ECO:0000256" key="4">
    <source>
        <dbReference type="ARBA" id="ARBA00022691"/>
    </source>
</evidence>
<dbReference type="PANTHER" id="PTHR23068">
    <property type="entry name" value="DNA CYTOSINE-5- -METHYLTRANSFERASE 3-RELATED"/>
    <property type="match status" value="1"/>
</dbReference>